<dbReference type="Proteomes" id="UP000076532">
    <property type="component" value="Unassembled WGS sequence"/>
</dbReference>
<reference evidence="1 2" key="1">
    <citation type="journal article" date="2016" name="Mol. Biol. Evol.">
        <title>Comparative Genomics of Early-Diverging Mushroom-Forming Fungi Provides Insights into the Origins of Lignocellulose Decay Capabilities.</title>
        <authorList>
            <person name="Nagy L.G."/>
            <person name="Riley R."/>
            <person name="Tritt A."/>
            <person name="Adam C."/>
            <person name="Daum C."/>
            <person name="Floudas D."/>
            <person name="Sun H."/>
            <person name="Yadav J.S."/>
            <person name="Pangilinan J."/>
            <person name="Larsson K.H."/>
            <person name="Matsuura K."/>
            <person name="Barry K."/>
            <person name="Labutti K."/>
            <person name="Kuo R."/>
            <person name="Ohm R.A."/>
            <person name="Bhattacharya S.S."/>
            <person name="Shirouzu T."/>
            <person name="Yoshinaga Y."/>
            <person name="Martin F.M."/>
            <person name="Grigoriev I.V."/>
            <person name="Hibbett D.S."/>
        </authorList>
    </citation>
    <scope>NUCLEOTIDE SEQUENCE [LARGE SCALE GENOMIC DNA]</scope>
    <source>
        <strain evidence="1 2">CBS 109695</strain>
    </source>
</reference>
<accession>A0A166SJ96</accession>
<dbReference type="OrthoDB" id="2979847at2759"/>
<gene>
    <name evidence="1" type="ORF">FIBSPDRAFT_727472</name>
</gene>
<proteinExistence type="predicted"/>
<dbReference type="EMBL" id="KV417498">
    <property type="protein sequence ID" value="KZP29512.1"/>
    <property type="molecule type" value="Genomic_DNA"/>
</dbReference>
<organism evidence="1 2">
    <name type="scientific">Athelia psychrophila</name>
    <dbReference type="NCBI Taxonomy" id="1759441"/>
    <lineage>
        <taxon>Eukaryota</taxon>
        <taxon>Fungi</taxon>
        <taxon>Dikarya</taxon>
        <taxon>Basidiomycota</taxon>
        <taxon>Agaricomycotina</taxon>
        <taxon>Agaricomycetes</taxon>
        <taxon>Agaricomycetidae</taxon>
        <taxon>Atheliales</taxon>
        <taxon>Atheliaceae</taxon>
        <taxon>Athelia</taxon>
    </lineage>
</organism>
<sequence>MESFHPAFRFPKSAADTMLPSPTMSILEFLDFELPNVAPTETSASAEFFSKLEPTVMEPKLLKGITVPSDATMKGLAALCKTAVTDGAVSLLCLHLTREASKRVPLWMVPYWMEVAEIRRVPRPLWMEASDTMRVRQGSRRGKCKESTHSLIEEVYSSLAALSWSGKTRGFSNDEPISTLAAYATRRWLSDANKDQMLDLLRTDIRLDPSKPKFDIKGTHFISKIHQAYNKRDRDYTYDRGFEGLRETGIELGSDIHCRKLSEI</sequence>
<dbReference type="STRING" id="436010.A0A166SJ96"/>
<keyword evidence="2" id="KW-1185">Reference proteome</keyword>
<protein>
    <submittedName>
        <fullName evidence="1">Uncharacterized protein</fullName>
    </submittedName>
</protein>
<evidence type="ECO:0000313" key="1">
    <source>
        <dbReference type="EMBL" id="KZP29512.1"/>
    </source>
</evidence>
<evidence type="ECO:0000313" key="2">
    <source>
        <dbReference type="Proteomes" id="UP000076532"/>
    </source>
</evidence>
<dbReference type="AlphaFoldDB" id="A0A166SJ96"/>
<name>A0A166SJ96_9AGAM</name>